<dbReference type="GO" id="GO:0005789">
    <property type="term" value="C:endoplasmic reticulum membrane"/>
    <property type="evidence" value="ECO:0007669"/>
    <property type="project" value="TreeGrafter"/>
</dbReference>
<evidence type="ECO:0000313" key="6">
    <source>
        <dbReference type="Proteomes" id="UP000198341"/>
    </source>
</evidence>
<dbReference type="SUPFAM" id="SSF47923">
    <property type="entry name" value="Ypt/Rab-GAP domain of gyp1p"/>
    <property type="match status" value="1"/>
</dbReference>
<dbReference type="RefSeq" id="XP_007510344.1">
    <property type="nucleotide sequence ID" value="XM_007510282.1"/>
</dbReference>
<dbReference type="AlphaFoldDB" id="K8EL32"/>
<organism evidence="5 6">
    <name type="scientific">Bathycoccus prasinos</name>
    <dbReference type="NCBI Taxonomy" id="41875"/>
    <lineage>
        <taxon>Eukaryota</taxon>
        <taxon>Viridiplantae</taxon>
        <taxon>Chlorophyta</taxon>
        <taxon>Mamiellophyceae</taxon>
        <taxon>Mamiellales</taxon>
        <taxon>Bathycoccaceae</taxon>
        <taxon>Bathycoccus</taxon>
    </lineage>
</organism>
<dbReference type="Gene3D" id="1.10.472.80">
    <property type="entry name" value="Ypt/Rab-GAP domain of gyp1p, domain 3"/>
    <property type="match status" value="1"/>
</dbReference>
<keyword evidence="6" id="KW-1185">Reference proteome</keyword>
<feature type="transmembrane region" description="Helical" evidence="3">
    <location>
        <begin position="505"/>
        <end position="525"/>
    </location>
</feature>
<dbReference type="GeneID" id="19012944"/>
<dbReference type="KEGG" id="bpg:Bathy11g02640"/>
<dbReference type="GO" id="GO:0005096">
    <property type="term" value="F:GTPase activator activity"/>
    <property type="evidence" value="ECO:0007669"/>
    <property type="project" value="UniProtKB-KW"/>
</dbReference>
<evidence type="ECO:0000256" key="1">
    <source>
        <dbReference type="ARBA" id="ARBA00022468"/>
    </source>
</evidence>
<dbReference type="EMBL" id="FO082268">
    <property type="protein sequence ID" value="CCO18689.1"/>
    <property type="molecule type" value="Genomic_DNA"/>
</dbReference>
<dbReference type="InterPro" id="IPR035969">
    <property type="entry name" value="Rab-GAP_TBC_sf"/>
</dbReference>
<dbReference type="InterPro" id="IPR000195">
    <property type="entry name" value="Rab-GAP-TBC_dom"/>
</dbReference>
<dbReference type="InterPro" id="IPR045913">
    <property type="entry name" value="TBC20/Gyp8-like"/>
</dbReference>
<dbReference type="Proteomes" id="UP000198341">
    <property type="component" value="Chromosome 11"/>
</dbReference>
<proteinExistence type="predicted"/>
<evidence type="ECO:0000256" key="3">
    <source>
        <dbReference type="SAM" id="Phobius"/>
    </source>
</evidence>
<dbReference type="STRING" id="41875.K8EL32"/>
<evidence type="ECO:0000256" key="2">
    <source>
        <dbReference type="SAM" id="MobiDB-lite"/>
    </source>
</evidence>
<name>K8EL32_9CHLO</name>
<dbReference type="eggNOG" id="KOG2595">
    <property type="taxonomic scope" value="Eukaryota"/>
</dbReference>
<dbReference type="PANTHER" id="PTHR20913:SF7">
    <property type="entry name" value="RE60063P"/>
    <property type="match status" value="1"/>
</dbReference>
<dbReference type="OrthoDB" id="206700at2759"/>
<dbReference type="PANTHER" id="PTHR20913">
    <property type="entry name" value="TBC1 DOMAIN FAMILY MEMBER 20/GTPASE"/>
    <property type="match status" value="1"/>
</dbReference>
<keyword evidence="3" id="KW-0812">Transmembrane</keyword>
<dbReference type="Pfam" id="PF00566">
    <property type="entry name" value="RabGAP-TBC"/>
    <property type="match status" value="1"/>
</dbReference>
<sequence length="566" mass="65576">MDYAENCSDDDAFSSRLGDVMMKNRYLGDVAPADEVDGRTTNTFLRQNGEKELRKLACLTGVPDARRRAIWMKLLGIEFGLISQVQFATNERECDETLSRTISADCERSYFNLENEKELQKEKRKELERLLRSVFGGKNRLRYYQGVHAVAQVVLSIAETEEEEEDANAKYKISCAMLDRLASFSLRDNTRETMYPVLLSLRIVLARLIEEALGEDEVLKEAIAFGARKHEYQFALQKVLTWHSMSADSSKRSVENSSETEEEESRNECVKRVFDLFLASHPLMPVYLTVAVLLRERESIIKARNELDDEDDDVMFSYLSRLETFPDLTSYVENDDENSGTIRRNGISEEDIDEAENGSEHEKKKKMKQMMQKVRSVSFGSSSSLANMSPRKRLKKKRSQKRQLQAVDALCHSALKLFNEFPPTQILRANEMKTTFNGSSFDPKRYPPRFAFSKLASPTPPHNEDNNTTDELDIHVGEQIEIKKAARLKRLRLAQRKLFAFRRRVHALPLVLKMILFLLVYVQYWENVRIIHYQLAYGPDIRISLARPRWWFGELFRALLTRLFTL</sequence>
<keyword evidence="1" id="KW-0343">GTPase activation</keyword>
<feature type="domain" description="Rab-GAP TBC" evidence="4">
    <location>
        <begin position="67"/>
        <end position="211"/>
    </location>
</feature>
<keyword evidence="3" id="KW-1133">Transmembrane helix</keyword>
<feature type="compositionally biased region" description="Acidic residues" evidence="2">
    <location>
        <begin position="348"/>
        <end position="357"/>
    </location>
</feature>
<evidence type="ECO:0000313" key="5">
    <source>
        <dbReference type="EMBL" id="CCO18689.1"/>
    </source>
</evidence>
<dbReference type="GO" id="GO:0006888">
    <property type="term" value="P:endoplasmic reticulum to Golgi vesicle-mediated transport"/>
    <property type="evidence" value="ECO:0007669"/>
    <property type="project" value="TreeGrafter"/>
</dbReference>
<evidence type="ECO:0000259" key="4">
    <source>
        <dbReference type="Pfam" id="PF00566"/>
    </source>
</evidence>
<gene>
    <name evidence="5" type="ordered locus">Bathy11g02640</name>
</gene>
<accession>K8EL32</accession>
<keyword evidence="3" id="KW-0472">Membrane</keyword>
<protein>
    <recommendedName>
        <fullName evidence="4">Rab-GAP TBC domain-containing protein</fullName>
    </recommendedName>
</protein>
<dbReference type="Gene3D" id="1.10.8.1310">
    <property type="match status" value="1"/>
</dbReference>
<feature type="compositionally biased region" description="Low complexity" evidence="2">
    <location>
        <begin position="369"/>
        <end position="384"/>
    </location>
</feature>
<feature type="region of interest" description="Disordered" evidence="2">
    <location>
        <begin position="333"/>
        <end position="401"/>
    </location>
</feature>
<reference evidence="5 6" key="1">
    <citation type="submission" date="2011-10" db="EMBL/GenBank/DDBJ databases">
        <authorList>
            <person name="Genoscope - CEA"/>
        </authorList>
    </citation>
    <scope>NUCLEOTIDE SEQUENCE [LARGE SCALE GENOMIC DNA]</scope>
    <source>
        <strain evidence="5 6">RCC 1105</strain>
    </source>
</reference>
<feature type="compositionally biased region" description="Basic residues" evidence="2">
    <location>
        <begin position="390"/>
        <end position="401"/>
    </location>
</feature>